<protein>
    <submittedName>
        <fullName evidence="1">Uncharacterized protein</fullName>
    </submittedName>
</protein>
<proteinExistence type="predicted"/>
<dbReference type="AlphaFoldDB" id="A0A8H8P433"/>
<reference evidence="1" key="1">
    <citation type="submission" date="2020-05" db="EMBL/GenBank/DDBJ databases">
        <title>Evolutionary and genomic comparisons of hybrid uninucleate and nonhybrid Rhizoctonia fungi.</title>
        <authorList>
            <person name="Li C."/>
            <person name="Chen X."/>
        </authorList>
    </citation>
    <scope>NUCLEOTIDE SEQUENCE</scope>
    <source>
        <strain evidence="1">AG-1 IA</strain>
    </source>
</reference>
<dbReference type="KEGG" id="rsx:RhiXN_10414"/>
<dbReference type="Proteomes" id="UP000650533">
    <property type="component" value="Chromosome 11"/>
</dbReference>
<dbReference type="EMBL" id="CP059668">
    <property type="protein sequence ID" value="QRW24090.1"/>
    <property type="molecule type" value="Genomic_DNA"/>
</dbReference>
<evidence type="ECO:0000313" key="1">
    <source>
        <dbReference type="EMBL" id="QRW24090.1"/>
    </source>
</evidence>
<name>A0A8H8P433_9AGAM</name>
<organism evidence="1 2">
    <name type="scientific">Rhizoctonia solani</name>
    <dbReference type="NCBI Taxonomy" id="456999"/>
    <lineage>
        <taxon>Eukaryota</taxon>
        <taxon>Fungi</taxon>
        <taxon>Dikarya</taxon>
        <taxon>Basidiomycota</taxon>
        <taxon>Agaricomycotina</taxon>
        <taxon>Agaricomycetes</taxon>
        <taxon>Cantharellales</taxon>
        <taxon>Ceratobasidiaceae</taxon>
        <taxon>Rhizoctonia</taxon>
    </lineage>
</organism>
<evidence type="ECO:0000313" key="2">
    <source>
        <dbReference type="Proteomes" id="UP000650533"/>
    </source>
</evidence>
<dbReference type="GeneID" id="67032693"/>
<dbReference type="RefSeq" id="XP_043184327.1">
    <property type="nucleotide sequence ID" value="XM_043330230.1"/>
</dbReference>
<accession>A0A8H8P433</accession>
<sequence>MFWGCMGWLGTGHGTKIEALLTKEVYVDFGGQIPAEPGAFRDGTDKIMELSVLSGQQILPTKTPLRSMGGAQEAPWQV</sequence>
<gene>
    <name evidence="1" type="ORF">RhiXN_10414</name>
</gene>